<dbReference type="SMART" id="SM00987">
    <property type="entry name" value="UreE_C"/>
    <property type="match status" value="1"/>
</dbReference>
<keyword evidence="4 11" id="KW-0378">Hydrolase</keyword>
<name>A0A090CY53_9BACT</name>
<dbReference type="PANTHER" id="PTHR33693">
    <property type="entry name" value="TYPE-5 URACIL-DNA GLYCOSYLASE"/>
    <property type="match status" value="1"/>
</dbReference>
<proteinExistence type="inferred from homology"/>
<keyword evidence="5" id="KW-0408">Iron</keyword>
<dbReference type="SMART" id="SM00986">
    <property type="entry name" value="UDG"/>
    <property type="match status" value="1"/>
</dbReference>
<comment type="similarity">
    <text evidence="8">Belongs to the uracil-DNA glycosylase (UDG) superfamily. Type 5 (UDGb) family.</text>
</comment>
<evidence type="ECO:0000259" key="10">
    <source>
        <dbReference type="SMART" id="SM00986"/>
    </source>
</evidence>
<dbReference type="EMBL" id="CCEJ010000003">
    <property type="protein sequence ID" value="CDR33292.1"/>
    <property type="molecule type" value="Genomic_DNA"/>
</dbReference>
<keyword evidence="6" id="KW-0411">Iron-sulfur</keyword>
<reference evidence="11" key="2">
    <citation type="submission" date="2014-09" db="EMBL/GenBank/DDBJ databases">
        <title>Criblamydia sequanensis harbors a mega-plasmid encoding arsenite resistance.</title>
        <authorList>
            <person name="Bertelli C."/>
            <person name="Goesmann A."/>
            <person name="Greub G."/>
        </authorList>
    </citation>
    <scope>NUCLEOTIDE SEQUENCE [LARGE SCALE GENOMIC DNA]</scope>
    <source>
        <strain evidence="11">CRIB-18</strain>
    </source>
</reference>
<comment type="caution">
    <text evidence="11">The sequence shown here is derived from an EMBL/GenBank/DDBJ whole genome shotgun (WGS) entry which is preliminary data.</text>
</comment>
<dbReference type="AlphaFoldDB" id="A0A090CY53"/>
<dbReference type="STRING" id="1437425.CSEC_0455"/>
<dbReference type="GO" id="GO:0006284">
    <property type="term" value="P:base-excision repair"/>
    <property type="evidence" value="ECO:0007669"/>
    <property type="project" value="InterPro"/>
</dbReference>
<dbReference type="InterPro" id="IPR044147">
    <property type="entry name" value="UdgB-like"/>
</dbReference>
<keyword evidence="12" id="KW-1185">Reference proteome</keyword>
<keyword evidence="1" id="KW-0004">4Fe-4S</keyword>
<dbReference type="GO" id="GO:0004844">
    <property type="term" value="F:uracil DNA N-glycosylase activity"/>
    <property type="evidence" value="ECO:0007669"/>
    <property type="project" value="InterPro"/>
</dbReference>
<protein>
    <recommendedName>
        <fullName evidence="9">Type-5 uracil-DNA glycosylase</fullName>
    </recommendedName>
</protein>
<reference evidence="11" key="1">
    <citation type="submission" date="2013-12" db="EMBL/GenBank/DDBJ databases">
        <authorList>
            <person name="Linke B."/>
        </authorList>
    </citation>
    <scope>NUCLEOTIDE SEQUENCE [LARGE SCALE GENOMIC DNA]</scope>
    <source>
        <strain evidence="11">CRIB-18</strain>
    </source>
</reference>
<keyword evidence="11" id="KW-0326">Glycosidase</keyword>
<dbReference type="RefSeq" id="WP_041016809.1">
    <property type="nucleotide sequence ID" value="NZ_CCEJ010000003.1"/>
</dbReference>
<evidence type="ECO:0000256" key="5">
    <source>
        <dbReference type="ARBA" id="ARBA00023004"/>
    </source>
</evidence>
<evidence type="ECO:0000256" key="6">
    <source>
        <dbReference type="ARBA" id="ARBA00023014"/>
    </source>
</evidence>
<dbReference type="InterPro" id="IPR051536">
    <property type="entry name" value="UDG_Type-4/5"/>
</dbReference>
<dbReference type="Gene3D" id="3.40.470.10">
    <property type="entry name" value="Uracil-DNA glycosylase-like domain"/>
    <property type="match status" value="1"/>
</dbReference>
<dbReference type="Pfam" id="PF03167">
    <property type="entry name" value="UDG"/>
    <property type="match status" value="1"/>
</dbReference>
<feature type="domain" description="Uracil-DNA glycosylase-like" evidence="10">
    <location>
        <begin position="44"/>
        <end position="214"/>
    </location>
</feature>
<dbReference type="GO" id="GO:0046872">
    <property type="term" value="F:metal ion binding"/>
    <property type="evidence" value="ECO:0007669"/>
    <property type="project" value="UniProtKB-KW"/>
</dbReference>
<evidence type="ECO:0000256" key="8">
    <source>
        <dbReference type="ARBA" id="ARBA00023779"/>
    </source>
</evidence>
<dbReference type="Proteomes" id="UP000031552">
    <property type="component" value="Unassembled WGS sequence"/>
</dbReference>
<evidence type="ECO:0000256" key="2">
    <source>
        <dbReference type="ARBA" id="ARBA00022723"/>
    </source>
</evidence>
<evidence type="ECO:0000313" key="11">
    <source>
        <dbReference type="EMBL" id="CDR33292.1"/>
    </source>
</evidence>
<keyword evidence="2" id="KW-0479">Metal-binding</keyword>
<dbReference type="SUPFAM" id="SSF52141">
    <property type="entry name" value="Uracil-DNA glycosylase-like"/>
    <property type="match status" value="1"/>
</dbReference>
<dbReference type="InterPro" id="IPR036895">
    <property type="entry name" value="Uracil-DNA_glycosylase-like_sf"/>
</dbReference>
<evidence type="ECO:0000256" key="7">
    <source>
        <dbReference type="ARBA" id="ARBA00023204"/>
    </source>
</evidence>
<evidence type="ECO:0000256" key="1">
    <source>
        <dbReference type="ARBA" id="ARBA00022485"/>
    </source>
</evidence>
<dbReference type="PANTHER" id="PTHR33693:SF3">
    <property type="entry name" value="TYPE-5 URACIL-DNA GLYCOSYLASE"/>
    <property type="match status" value="1"/>
</dbReference>
<evidence type="ECO:0000256" key="9">
    <source>
        <dbReference type="ARBA" id="ARBA00023887"/>
    </source>
</evidence>
<organism evidence="11 12">
    <name type="scientific">Candidatus Criblamydia sequanensis CRIB-18</name>
    <dbReference type="NCBI Taxonomy" id="1437425"/>
    <lineage>
        <taxon>Bacteria</taxon>
        <taxon>Pseudomonadati</taxon>
        <taxon>Chlamydiota</taxon>
        <taxon>Chlamydiia</taxon>
        <taxon>Parachlamydiales</taxon>
        <taxon>Candidatus Criblamydiaceae</taxon>
        <taxon>Candidatus Criblamydia</taxon>
    </lineage>
</organism>
<evidence type="ECO:0000313" key="12">
    <source>
        <dbReference type="Proteomes" id="UP000031552"/>
    </source>
</evidence>
<evidence type="ECO:0000256" key="3">
    <source>
        <dbReference type="ARBA" id="ARBA00022763"/>
    </source>
</evidence>
<dbReference type="GO" id="GO:0051539">
    <property type="term" value="F:4 iron, 4 sulfur cluster binding"/>
    <property type="evidence" value="ECO:0007669"/>
    <property type="project" value="UniProtKB-KW"/>
</dbReference>
<keyword evidence="7" id="KW-0234">DNA repair</keyword>
<keyword evidence="3" id="KW-0227">DNA damage</keyword>
<evidence type="ECO:0000256" key="4">
    <source>
        <dbReference type="ARBA" id="ARBA00022801"/>
    </source>
</evidence>
<sequence length="225" mass="25532">MDKLSQFEETIPSCRLCPRLVTFREKVVPKPKFEDETYWRKPVPGFGDTKGWLLILGLAPAPHGGNRTGRLFTGDLSAKFLINALYETGFANQRTSEYRNDGLILTGCFMTAVVKCVPPNNKPLPKEVLVCSSTYLHKEISLLKNLKAVLCLGHLAYDAYFSYMRTIGEFKKVPFKFGLKVSFDAYPKLYASYHPSPQNTNTGKLKSEDFIHLLERIKSDRKTLI</sequence>
<dbReference type="InterPro" id="IPR005122">
    <property type="entry name" value="Uracil-DNA_glycosylase-like"/>
</dbReference>
<accession>A0A090CY53</accession>
<dbReference type="OrthoDB" id="5290748at2"/>
<dbReference type="CDD" id="cd10031">
    <property type="entry name" value="UDG-F5_TTUDGB_like"/>
    <property type="match status" value="1"/>
</dbReference>
<dbReference type="GO" id="GO:0033958">
    <property type="term" value="F:DNA-deoxyinosine glycosylase activity"/>
    <property type="evidence" value="ECO:0007669"/>
    <property type="project" value="InterPro"/>
</dbReference>
<dbReference type="eggNOG" id="COG1573">
    <property type="taxonomic scope" value="Bacteria"/>
</dbReference>
<gene>
    <name evidence="11" type="ORF">CSEC_0455</name>
</gene>